<reference evidence="4 5" key="1">
    <citation type="submission" date="2021-01" db="EMBL/GenBank/DDBJ databases">
        <title>Sequencing the genomes of 1000 actinobacteria strains.</title>
        <authorList>
            <person name="Klenk H.-P."/>
        </authorList>
    </citation>
    <scope>NUCLEOTIDE SEQUENCE [LARGE SCALE GENOMIC DNA]</scope>
    <source>
        <strain evidence="4 5">DSM 100204</strain>
    </source>
</reference>
<dbReference type="RefSeq" id="WP_204942027.1">
    <property type="nucleotide sequence ID" value="NZ_JAFBBP010000001.1"/>
</dbReference>
<organism evidence="4 5">
    <name type="scientific">Micromonospora luteifusca</name>
    <dbReference type="NCBI Taxonomy" id="709860"/>
    <lineage>
        <taxon>Bacteria</taxon>
        <taxon>Bacillati</taxon>
        <taxon>Actinomycetota</taxon>
        <taxon>Actinomycetes</taxon>
        <taxon>Micromonosporales</taxon>
        <taxon>Micromonosporaceae</taxon>
        <taxon>Micromonospora</taxon>
    </lineage>
</organism>
<dbReference type="Proteomes" id="UP000764837">
    <property type="component" value="Unassembled WGS sequence"/>
</dbReference>
<dbReference type="InterPro" id="IPR002347">
    <property type="entry name" value="SDR_fam"/>
</dbReference>
<keyword evidence="5" id="KW-1185">Reference proteome</keyword>
<evidence type="ECO:0000256" key="2">
    <source>
        <dbReference type="ARBA" id="ARBA00023002"/>
    </source>
</evidence>
<dbReference type="PANTHER" id="PTHR43639">
    <property type="entry name" value="OXIDOREDUCTASE, SHORT-CHAIN DEHYDROGENASE/REDUCTASE FAMILY (AFU_ORTHOLOGUE AFUA_5G02870)"/>
    <property type="match status" value="1"/>
</dbReference>
<proteinExistence type="inferred from homology"/>
<feature type="domain" description="Ketoreductase" evidence="3">
    <location>
        <begin position="7"/>
        <end position="186"/>
    </location>
</feature>
<dbReference type="PANTHER" id="PTHR43639:SF1">
    <property type="entry name" value="SHORT-CHAIN DEHYDROGENASE_REDUCTASE FAMILY PROTEIN"/>
    <property type="match status" value="1"/>
</dbReference>
<dbReference type="InterPro" id="IPR057326">
    <property type="entry name" value="KR_dom"/>
</dbReference>
<dbReference type="PRINTS" id="PR00080">
    <property type="entry name" value="SDRFAMILY"/>
</dbReference>
<dbReference type="Pfam" id="PF13561">
    <property type="entry name" value="adh_short_C2"/>
    <property type="match status" value="1"/>
</dbReference>
<evidence type="ECO:0000256" key="1">
    <source>
        <dbReference type="ARBA" id="ARBA00006484"/>
    </source>
</evidence>
<dbReference type="SUPFAM" id="SSF51735">
    <property type="entry name" value="NAD(P)-binding Rossmann-fold domains"/>
    <property type="match status" value="1"/>
</dbReference>
<evidence type="ECO:0000313" key="4">
    <source>
        <dbReference type="EMBL" id="MBM7490843.1"/>
    </source>
</evidence>
<dbReference type="EMBL" id="JAFBBP010000001">
    <property type="protein sequence ID" value="MBM7490843.1"/>
    <property type="molecule type" value="Genomic_DNA"/>
</dbReference>
<dbReference type="InterPro" id="IPR036291">
    <property type="entry name" value="NAD(P)-bd_dom_sf"/>
</dbReference>
<comment type="similarity">
    <text evidence="1">Belongs to the short-chain dehydrogenases/reductases (SDR) family.</text>
</comment>
<keyword evidence="2" id="KW-0560">Oxidoreductase</keyword>
<dbReference type="Gene3D" id="3.40.50.720">
    <property type="entry name" value="NAD(P)-binding Rossmann-like Domain"/>
    <property type="match status" value="1"/>
</dbReference>
<gene>
    <name evidence="4" type="ORF">JOD64_002065</name>
</gene>
<dbReference type="SMART" id="SM00822">
    <property type="entry name" value="PKS_KR"/>
    <property type="match status" value="1"/>
</dbReference>
<name>A0ABS2LRM7_9ACTN</name>
<dbReference type="CDD" id="cd05233">
    <property type="entry name" value="SDR_c"/>
    <property type="match status" value="1"/>
</dbReference>
<evidence type="ECO:0000313" key="5">
    <source>
        <dbReference type="Proteomes" id="UP000764837"/>
    </source>
</evidence>
<dbReference type="PRINTS" id="PR00081">
    <property type="entry name" value="GDHRDH"/>
</dbReference>
<evidence type="ECO:0000259" key="3">
    <source>
        <dbReference type="SMART" id="SM00822"/>
    </source>
</evidence>
<protein>
    <submittedName>
        <fullName evidence="4">NAD(P)-dependent dehydrogenase (Short-subunit alcohol dehydrogenase family)</fullName>
    </submittedName>
</protein>
<dbReference type="NCBIfam" id="NF005559">
    <property type="entry name" value="PRK07231.1"/>
    <property type="match status" value="1"/>
</dbReference>
<sequence>MTDLRGKSALVTGGNSGIGRATALALATLGAHVVISGRDETRGGDVVREIRAAGGQADFLVADLRDEASARSLAAQTRQLVGQVDVLVNNAGIYPFGPTEQTTEQDFDSVFALNVKAPYFLVAELAPEMAKRGHGTIINLTTMVAEFGQAGMSLYGSSKAALVLLTKSWAAEYGPQGVRVNAVSPGPTRTEGTAGMGENLDQLAAMAPAGRPGSAEEIAEAVAFLATERSSFVHGAVLPVDGGRIAV</sequence>
<comment type="caution">
    <text evidence="4">The sequence shown here is derived from an EMBL/GenBank/DDBJ whole genome shotgun (WGS) entry which is preliminary data.</text>
</comment>
<accession>A0ABS2LRM7</accession>